<gene>
    <name evidence="1" type="ORF">S01H1_39139</name>
</gene>
<proteinExistence type="predicted"/>
<organism evidence="1">
    <name type="scientific">marine sediment metagenome</name>
    <dbReference type="NCBI Taxonomy" id="412755"/>
    <lineage>
        <taxon>unclassified sequences</taxon>
        <taxon>metagenomes</taxon>
        <taxon>ecological metagenomes</taxon>
    </lineage>
</organism>
<comment type="caution">
    <text evidence="1">The sequence shown here is derived from an EMBL/GenBank/DDBJ whole genome shotgun (WGS) entry which is preliminary data.</text>
</comment>
<sequence length="71" mass="8289">MNHHEIIYDVLAALGDRTLSTGEIIPGLKVWSPTRRELSGFLSAYMENRYVEKIRNYKGAQRLVKWRVLAR</sequence>
<dbReference type="EMBL" id="BARS01024679">
    <property type="protein sequence ID" value="GAG10667.1"/>
    <property type="molecule type" value="Genomic_DNA"/>
</dbReference>
<evidence type="ECO:0000313" key="1">
    <source>
        <dbReference type="EMBL" id="GAG10667.1"/>
    </source>
</evidence>
<name>X0VHI5_9ZZZZ</name>
<accession>X0VHI5</accession>
<dbReference type="AlphaFoldDB" id="X0VHI5"/>
<protein>
    <submittedName>
        <fullName evidence="1">Uncharacterized protein</fullName>
    </submittedName>
</protein>
<reference evidence="1" key="1">
    <citation type="journal article" date="2014" name="Front. Microbiol.">
        <title>High frequency of phylogenetically diverse reductive dehalogenase-homologous genes in deep subseafloor sedimentary metagenomes.</title>
        <authorList>
            <person name="Kawai M."/>
            <person name="Futagami T."/>
            <person name="Toyoda A."/>
            <person name="Takaki Y."/>
            <person name="Nishi S."/>
            <person name="Hori S."/>
            <person name="Arai W."/>
            <person name="Tsubouchi T."/>
            <person name="Morono Y."/>
            <person name="Uchiyama I."/>
            <person name="Ito T."/>
            <person name="Fujiyama A."/>
            <person name="Inagaki F."/>
            <person name="Takami H."/>
        </authorList>
    </citation>
    <scope>NUCLEOTIDE SEQUENCE</scope>
    <source>
        <strain evidence="1">Expedition CK06-06</strain>
    </source>
</reference>